<dbReference type="InterPro" id="IPR026739">
    <property type="entry name" value="AP_beta"/>
</dbReference>
<dbReference type="InterPro" id="IPR011989">
    <property type="entry name" value="ARM-like"/>
</dbReference>
<dbReference type="SUPFAM" id="SSF55711">
    <property type="entry name" value="Subdomain of clathrin and coatomer appendage domain"/>
    <property type="match status" value="1"/>
</dbReference>
<dbReference type="RefSeq" id="XP_022969976.1">
    <property type="nucleotide sequence ID" value="XM_023114208.1"/>
</dbReference>
<dbReference type="GeneID" id="111469012"/>
<comment type="subcellular location">
    <subcellularLocation>
        <location evidence="1">Cytoplasmic vesicle</location>
        <location evidence="1">Clathrin-coated vesicle membrane</location>
        <topology evidence="1">Peripheral membrane protein</topology>
        <orientation evidence="1">Cytoplasmic side</orientation>
    </subcellularLocation>
    <subcellularLocation>
        <location evidence="2">Golgi apparatus</location>
        <location evidence="2">trans-Golgi network</location>
    </subcellularLocation>
</comment>
<dbReference type="SMART" id="SM01020">
    <property type="entry name" value="B2-adapt-app_C"/>
    <property type="match status" value="1"/>
</dbReference>
<dbReference type="InterPro" id="IPR013037">
    <property type="entry name" value="Clathrin_b-adaptin_app_Ig-like"/>
</dbReference>
<dbReference type="FunFam" id="3.30.310.10:FF:000012">
    <property type="entry name" value="Beta-adaptin-like protein"/>
    <property type="match status" value="1"/>
</dbReference>
<keyword evidence="7 11" id="KW-0472">Membrane</keyword>
<dbReference type="InterPro" id="IPR016342">
    <property type="entry name" value="AP_complex_bsu_1_2_4"/>
</dbReference>
<evidence type="ECO:0000256" key="1">
    <source>
        <dbReference type="ARBA" id="ARBA00004145"/>
    </source>
</evidence>
<comment type="function">
    <text evidence="9 11">Subunit of clathrin-associated adaptor protein complex that plays a role in protein sorting in the late-Golgi/trans-Golgi network (TGN) and/or endosomes. The AP complexes mediate both the recruitment of clathrin to membranes and the recognition of sorting signals within the cytosolic tails of transmembrane cargo molecules.</text>
</comment>
<dbReference type="GO" id="GO:0030665">
    <property type="term" value="C:clathrin-coated vesicle membrane"/>
    <property type="evidence" value="ECO:0007669"/>
    <property type="project" value="UniProtKB-SubCell"/>
</dbReference>
<keyword evidence="6" id="KW-0333">Golgi apparatus</keyword>
<dbReference type="OrthoDB" id="10254310at2759"/>
<dbReference type="SUPFAM" id="SSF49348">
    <property type="entry name" value="Clathrin adaptor appendage domain"/>
    <property type="match status" value="1"/>
</dbReference>
<dbReference type="Proteomes" id="UP000504608">
    <property type="component" value="Unplaced"/>
</dbReference>
<keyword evidence="8" id="KW-0968">Cytoplasmic vesicle</keyword>
<dbReference type="InterPro" id="IPR013041">
    <property type="entry name" value="Clathrin_app_Ig-like_sf"/>
</dbReference>
<evidence type="ECO:0000256" key="5">
    <source>
        <dbReference type="ARBA" id="ARBA00022927"/>
    </source>
</evidence>
<dbReference type="GO" id="GO:0005794">
    <property type="term" value="C:Golgi apparatus"/>
    <property type="evidence" value="ECO:0007669"/>
    <property type="project" value="UniProtKB-SubCell"/>
</dbReference>
<sequence>MSAHNSKYFSTTKKGEIPELKEELNSQYKDKRKDAVKKVIAAMTVGKDVSSLFTDVVNCMQTENLELKKLVYLYLINYAKSQPDLAILAVNTFVKDSQDPNPLIRALAVRTMGCIRVDKITEYLCDPLQRCLKDDDPYVRKTAAICVAKLFDINAELVEDRGFLESLKDLISDNNPMVVANAVAALAEIQENSSRPIFEITSHTLSKLLTALNECTEWGQVFILDALSRFKAEDAREAENIIERVTPRLQHANCAVVLSAVKMILQQMELISSTDVVRNLCKKMAPPLVTLLSAEPEIQYVALRNINLIVQKRPTILAHEIKVFFCKYNDPIYVKMEKLEILIKLASERNIDQVLLEFKEYATEVDVDFVRKAVRAIGRCAIKLERAAERCISVLLELIKIKVNHVVQEAIIIIKDIFRRYPNTYESIIATLCESLDTLDEPEAKASMIWIIGEYAERIDNADELLESFLENFPEEPAQVQLQLLTATVKLFLKKPTEGPQQMIQVVLNNATVETDNPDLRDRAYIYWRLLSTDPEAAKDVVLSEKPVIGDDSNLLDSSLLDELLANVATLSSVYHKPPEAFVTRTKIAQRTDEEDFPEGSDTGYSESPVHVGGAMPPTTSDAPYSVPKRLALGLVAPPPPVSVPDLLGDLIGLDNNAIVPFDQPAASADPPLPILLPASAGQGLQISAQLTRLDGQVFYSLLFENNTQITLDGFMIQFNKNTFGLAPAGPLQVPSLQPGSIVSTLLPMVVFQNMSQGPPSSLLQVAVKNNQQPVWYFNDKISMHVFFTDDGRMERANFLETWRSLPDSNEVSKDFPAIVLTNMEAVLERLAATNMFFIAKRKHTNQDVFYFSTKIPRGIPFLIELTALIGTPGLKCAIKTPNIDMAPLLFDALETLLKE</sequence>
<dbReference type="PIRSF" id="PIRSF002291">
    <property type="entry name" value="AP_complex_beta"/>
    <property type="match status" value="1"/>
</dbReference>
<proteinExistence type="inferred from homology"/>
<dbReference type="Gene3D" id="1.25.10.10">
    <property type="entry name" value="Leucine-rich Repeat Variant"/>
    <property type="match status" value="1"/>
</dbReference>
<name>A0A6J1HZA3_CUCMA</name>
<evidence type="ECO:0000313" key="15">
    <source>
        <dbReference type="RefSeq" id="XP_022969976.1"/>
    </source>
</evidence>
<keyword evidence="4 11" id="KW-0813">Transport</keyword>
<evidence type="ECO:0000256" key="9">
    <source>
        <dbReference type="ARBA" id="ARBA00056315"/>
    </source>
</evidence>
<protein>
    <recommendedName>
        <fullName evidence="11">Beta-adaptin-like protein</fullName>
    </recommendedName>
</protein>
<evidence type="ECO:0000256" key="8">
    <source>
        <dbReference type="ARBA" id="ARBA00023329"/>
    </source>
</evidence>
<evidence type="ECO:0000259" key="13">
    <source>
        <dbReference type="SMART" id="SM01020"/>
    </source>
</evidence>
<dbReference type="FunFam" id="1.25.10.10:FF:000002">
    <property type="entry name" value="AP complex subunit beta"/>
    <property type="match status" value="1"/>
</dbReference>
<dbReference type="AlphaFoldDB" id="A0A6J1HZA3"/>
<dbReference type="Pfam" id="PF09066">
    <property type="entry name" value="B2-adapt-app_C"/>
    <property type="match status" value="1"/>
</dbReference>
<evidence type="ECO:0000313" key="14">
    <source>
        <dbReference type="Proteomes" id="UP000504608"/>
    </source>
</evidence>
<comment type="subunit">
    <text evidence="10 11">Adaptor protein complexes are heterotetramers composed of two large adaptins (beta-type subunit and alpha-type or delta-type or epsilon-type or gamma-type subunit), a medium adaptin (mu-type subunit) and a small adaptin (sigma-type subunit).</text>
</comment>
<evidence type="ECO:0000256" key="10">
    <source>
        <dbReference type="ARBA" id="ARBA00065056"/>
    </source>
</evidence>
<evidence type="ECO:0000256" key="3">
    <source>
        <dbReference type="ARBA" id="ARBA00006613"/>
    </source>
</evidence>
<keyword evidence="5 11" id="KW-0653">Protein transport</keyword>
<dbReference type="Gene3D" id="3.30.310.10">
    <property type="entry name" value="TATA-Binding Protein"/>
    <property type="match status" value="1"/>
</dbReference>
<evidence type="ECO:0000256" key="2">
    <source>
        <dbReference type="ARBA" id="ARBA00004601"/>
    </source>
</evidence>
<evidence type="ECO:0000256" key="4">
    <source>
        <dbReference type="ARBA" id="ARBA00022448"/>
    </source>
</evidence>
<dbReference type="Gene3D" id="2.60.40.1150">
    <property type="match status" value="1"/>
</dbReference>
<dbReference type="GO" id="GO:0030131">
    <property type="term" value="C:clathrin adaptor complex"/>
    <property type="evidence" value="ECO:0007669"/>
    <property type="project" value="InterPro"/>
</dbReference>
<dbReference type="PANTHER" id="PTHR11134">
    <property type="entry name" value="ADAPTOR COMPLEX SUBUNIT BETA FAMILY MEMBER"/>
    <property type="match status" value="1"/>
</dbReference>
<dbReference type="SUPFAM" id="SSF48371">
    <property type="entry name" value="ARM repeat"/>
    <property type="match status" value="1"/>
</dbReference>
<evidence type="ECO:0000256" key="6">
    <source>
        <dbReference type="ARBA" id="ARBA00023034"/>
    </source>
</evidence>
<dbReference type="GO" id="GO:0030276">
    <property type="term" value="F:clathrin binding"/>
    <property type="evidence" value="ECO:0007669"/>
    <property type="project" value="InterPro"/>
</dbReference>
<dbReference type="GO" id="GO:0006886">
    <property type="term" value="P:intracellular protein transport"/>
    <property type="evidence" value="ECO:0007669"/>
    <property type="project" value="InterPro"/>
</dbReference>
<feature type="domain" description="Clathrin adaptor alpha/beta/gamma-adaptin appendage Ig-like subdomain" evidence="12">
    <location>
        <begin position="665"/>
        <end position="779"/>
    </location>
</feature>
<organism evidence="14 15">
    <name type="scientific">Cucurbita maxima</name>
    <name type="common">Pumpkin</name>
    <name type="synonym">Winter squash</name>
    <dbReference type="NCBI Taxonomy" id="3661"/>
    <lineage>
        <taxon>Eukaryota</taxon>
        <taxon>Viridiplantae</taxon>
        <taxon>Streptophyta</taxon>
        <taxon>Embryophyta</taxon>
        <taxon>Tracheophyta</taxon>
        <taxon>Spermatophyta</taxon>
        <taxon>Magnoliopsida</taxon>
        <taxon>eudicotyledons</taxon>
        <taxon>Gunneridae</taxon>
        <taxon>Pentapetalae</taxon>
        <taxon>rosids</taxon>
        <taxon>fabids</taxon>
        <taxon>Cucurbitales</taxon>
        <taxon>Cucurbitaceae</taxon>
        <taxon>Cucurbiteae</taxon>
        <taxon>Cucurbita</taxon>
    </lineage>
</organism>
<dbReference type="InterPro" id="IPR002553">
    <property type="entry name" value="Clathrin/coatomer_adapt-like_N"/>
</dbReference>
<dbReference type="InterPro" id="IPR015151">
    <property type="entry name" value="B-adaptin_app_sub_C"/>
</dbReference>
<dbReference type="InterPro" id="IPR016024">
    <property type="entry name" value="ARM-type_fold"/>
</dbReference>
<evidence type="ECO:0000256" key="7">
    <source>
        <dbReference type="ARBA" id="ARBA00023136"/>
    </source>
</evidence>
<dbReference type="GO" id="GO:0016192">
    <property type="term" value="P:vesicle-mediated transport"/>
    <property type="evidence" value="ECO:0007669"/>
    <property type="project" value="InterPro"/>
</dbReference>
<keyword evidence="14" id="KW-1185">Reference proteome</keyword>
<dbReference type="SMART" id="SM00809">
    <property type="entry name" value="Alpha_adaptinC2"/>
    <property type="match status" value="1"/>
</dbReference>
<comment type="similarity">
    <text evidence="3 11">Belongs to the adaptor complexes large subunit family.</text>
</comment>
<dbReference type="InterPro" id="IPR012295">
    <property type="entry name" value="TBP_dom_sf"/>
</dbReference>
<dbReference type="Pfam" id="PF01602">
    <property type="entry name" value="Adaptin_N"/>
    <property type="match status" value="1"/>
</dbReference>
<dbReference type="Pfam" id="PF02883">
    <property type="entry name" value="Alpha_adaptinC2"/>
    <property type="match status" value="1"/>
</dbReference>
<dbReference type="InterPro" id="IPR009028">
    <property type="entry name" value="Coatomer/calthrin_app_sub_C"/>
</dbReference>
<evidence type="ECO:0000256" key="11">
    <source>
        <dbReference type="PIRNR" id="PIRNR002291"/>
    </source>
</evidence>
<accession>A0A6J1HZA3</accession>
<evidence type="ECO:0000259" key="12">
    <source>
        <dbReference type="SMART" id="SM00809"/>
    </source>
</evidence>
<dbReference type="FunFam" id="2.60.40.1150:FF:000002">
    <property type="entry name" value="Beta-adaptin-like protein C"/>
    <property type="match status" value="1"/>
</dbReference>
<feature type="domain" description="Beta-adaptin appendage C-terminal subdomain" evidence="13">
    <location>
        <begin position="788"/>
        <end position="899"/>
    </location>
</feature>
<gene>
    <name evidence="15" type="primary">LOC111469012</name>
</gene>
<reference evidence="15" key="1">
    <citation type="submission" date="2025-08" db="UniProtKB">
        <authorList>
            <consortium name="RefSeq"/>
        </authorList>
    </citation>
    <scope>IDENTIFICATION</scope>
    <source>
        <tissue evidence="15">Young leaves</tissue>
    </source>
</reference>
<dbReference type="KEGG" id="cmax:111469012"/>
<dbReference type="InterPro" id="IPR008152">
    <property type="entry name" value="Clathrin_a/b/g-adaptin_app_Ig"/>
</dbReference>